<comment type="caution">
    <text evidence="2">The sequence shown here is derived from an EMBL/GenBank/DDBJ whole genome shotgun (WGS) entry which is preliminary data.</text>
</comment>
<feature type="transmembrane region" description="Helical" evidence="1">
    <location>
        <begin position="15"/>
        <end position="39"/>
    </location>
</feature>
<dbReference type="AlphaFoldDB" id="A0AAE8MFX7"/>
<name>A0AAE8MFX7_9HYPO</name>
<keyword evidence="3" id="KW-1185">Reference proteome</keyword>
<organism evidence="2 3">
    <name type="scientific">Fusarium torulosum</name>
    <dbReference type="NCBI Taxonomy" id="33205"/>
    <lineage>
        <taxon>Eukaryota</taxon>
        <taxon>Fungi</taxon>
        <taxon>Dikarya</taxon>
        <taxon>Ascomycota</taxon>
        <taxon>Pezizomycotina</taxon>
        <taxon>Sordariomycetes</taxon>
        <taxon>Hypocreomycetidae</taxon>
        <taxon>Hypocreales</taxon>
        <taxon>Nectriaceae</taxon>
        <taxon>Fusarium</taxon>
    </lineage>
</organism>
<keyword evidence="1" id="KW-1133">Transmembrane helix</keyword>
<protein>
    <submittedName>
        <fullName evidence="2">Uncharacterized protein</fullName>
    </submittedName>
</protein>
<accession>A0AAE8MFX7</accession>
<sequence>MRNELYNVVKRSGGWVYLATYTLVPFFIFGAMSMALYAWDGICDCFAACFSRRSQSTKDLS</sequence>
<dbReference type="EMBL" id="ONZP01000350">
    <property type="protein sequence ID" value="SPJ82245.1"/>
    <property type="molecule type" value="Genomic_DNA"/>
</dbReference>
<proteinExistence type="predicted"/>
<reference evidence="2" key="1">
    <citation type="submission" date="2018-03" db="EMBL/GenBank/DDBJ databases">
        <authorList>
            <person name="Guldener U."/>
        </authorList>
    </citation>
    <scope>NUCLEOTIDE SEQUENCE</scope>
</reference>
<evidence type="ECO:0000256" key="1">
    <source>
        <dbReference type="SAM" id="Phobius"/>
    </source>
</evidence>
<gene>
    <name evidence="2" type="ORF">FTOL_09650</name>
</gene>
<keyword evidence="1" id="KW-0812">Transmembrane</keyword>
<dbReference type="Proteomes" id="UP001187734">
    <property type="component" value="Unassembled WGS sequence"/>
</dbReference>
<evidence type="ECO:0000313" key="3">
    <source>
        <dbReference type="Proteomes" id="UP001187734"/>
    </source>
</evidence>
<evidence type="ECO:0000313" key="2">
    <source>
        <dbReference type="EMBL" id="SPJ82245.1"/>
    </source>
</evidence>
<keyword evidence="1" id="KW-0472">Membrane</keyword>